<dbReference type="Proteomes" id="UP000813876">
    <property type="component" value="Unassembled WGS sequence"/>
</dbReference>
<dbReference type="AlphaFoldDB" id="A0AAW4ZX71"/>
<proteinExistence type="predicted"/>
<evidence type="ECO:0000313" key="2">
    <source>
        <dbReference type="Proteomes" id="UP000813876"/>
    </source>
</evidence>
<dbReference type="RefSeq" id="WP_045035730.1">
    <property type="nucleotide sequence ID" value="NZ_WMCP01000002.1"/>
</dbReference>
<name>A0AAW4ZX71_PHOPO</name>
<gene>
    <name evidence="1" type="ORF">GLP33_04030</name>
</gene>
<dbReference type="EMBL" id="WMCP01000002">
    <property type="protein sequence ID" value="MCF2300896.1"/>
    <property type="molecule type" value="Genomic_DNA"/>
</dbReference>
<evidence type="ECO:0000313" key="1">
    <source>
        <dbReference type="EMBL" id="MCF2300896.1"/>
    </source>
</evidence>
<sequence>MTTLTKLEMNVLHKMASDLQAIVDSTKMNSDNIADFIFEQVDIKTDEPDLLKAVVDHLKLVNEKIDDMAVSMDLIMDHFDFV</sequence>
<reference evidence="1" key="1">
    <citation type="submission" date="2019-11" db="EMBL/GenBank/DDBJ databases">
        <title>Comparative genomics of photobacteria reveal adaptation to distinct habitats.</title>
        <authorList>
            <person name="Fuertes-Perez S."/>
            <person name="Hilgarth M."/>
            <person name="Vogel R.F."/>
        </authorList>
    </citation>
    <scope>NUCLEOTIDE SEQUENCE</scope>
    <source>
        <strain evidence="1">TMW2.2145</strain>
    </source>
</reference>
<protein>
    <submittedName>
        <fullName evidence="1">Uncharacterized protein</fullName>
    </submittedName>
</protein>
<organism evidence="1 2">
    <name type="scientific">Photobacterium phosphoreum</name>
    <dbReference type="NCBI Taxonomy" id="659"/>
    <lineage>
        <taxon>Bacteria</taxon>
        <taxon>Pseudomonadati</taxon>
        <taxon>Pseudomonadota</taxon>
        <taxon>Gammaproteobacteria</taxon>
        <taxon>Vibrionales</taxon>
        <taxon>Vibrionaceae</taxon>
        <taxon>Photobacterium</taxon>
    </lineage>
</organism>
<comment type="caution">
    <text evidence="1">The sequence shown here is derived from an EMBL/GenBank/DDBJ whole genome shotgun (WGS) entry which is preliminary data.</text>
</comment>
<accession>A0AAW4ZX71</accession>